<dbReference type="Gene3D" id="2.40.10.350">
    <property type="entry name" value="Rod shape-determining protein MreC, domain 2"/>
    <property type="match status" value="1"/>
</dbReference>
<gene>
    <name evidence="7" type="ORF">A3F51_01110</name>
</gene>
<organism evidence="7 8">
    <name type="scientific">Candidatus Taylorbacteria bacterium RIFCSPHIGHO2_12_FULL_45_16</name>
    <dbReference type="NCBI Taxonomy" id="1802315"/>
    <lineage>
        <taxon>Bacteria</taxon>
        <taxon>Candidatus Tayloriibacteriota</taxon>
    </lineage>
</organism>
<accession>A0A1G2MZ21</accession>
<keyword evidence="5" id="KW-0812">Transmembrane</keyword>
<evidence type="ECO:0000313" key="8">
    <source>
        <dbReference type="Proteomes" id="UP000178089"/>
    </source>
</evidence>
<evidence type="ECO:0000313" key="7">
    <source>
        <dbReference type="EMBL" id="OHA29195.1"/>
    </source>
</evidence>
<evidence type="ECO:0000259" key="6">
    <source>
        <dbReference type="Pfam" id="PF04085"/>
    </source>
</evidence>
<dbReference type="Gene3D" id="2.40.10.340">
    <property type="entry name" value="Rod shape-determining protein MreC, domain 1"/>
    <property type="match status" value="1"/>
</dbReference>
<feature type="transmembrane region" description="Helical" evidence="5">
    <location>
        <begin position="12"/>
        <end position="35"/>
    </location>
</feature>
<evidence type="ECO:0000256" key="5">
    <source>
        <dbReference type="SAM" id="Phobius"/>
    </source>
</evidence>
<dbReference type="STRING" id="1802315.A3F51_01110"/>
<dbReference type="PANTHER" id="PTHR34138">
    <property type="entry name" value="CELL SHAPE-DETERMINING PROTEIN MREC"/>
    <property type="match status" value="1"/>
</dbReference>
<keyword evidence="5" id="KW-1133">Transmembrane helix</keyword>
<evidence type="ECO:0000256" key="1">
    <source>
        <dbReference type="ARBA" id="ARBA00009369"/>
    </source>
</evidence>
<dbReference type="AlphaFoldDB" id="A0A1G2MZ21"/>
<keyword evidence="3" id="KW-0133">Cell shape</keyword>
<evidence type="ECO:0000256" key="3">
    <source>
        <dbReference type="ARBA" id="ARBA00022960"/>
    </source>
</evidence>
<dbReference type="GO" id="GO:0008360">
    <property type="term" value="P:regulation of cell shape"/>
    <property type="evidence" value="ECO:0007669"/>
    <property type="project" value="UniProtKB-KW"/>
</dbReference>
<reference evidence="7 8" key="1">
    <citation type="journal article" date="2016" name="Nat. Commun.">
        <title>Thousands of microbial genomes shed light on interconnected biogeochemical processes in an aquifer system.</title>
        <authorList>
            <person name="Anantharaman K."/>
            <person name="Brown C.T."/>
            <person name="Hug L.A."/>
            <person name="Sharon I."/>
            <person name="Castelle C.J."/>
            <person name="Probst A.J."/>
            <person name="Thomas B.C."/>
            <person name="Singh A."/>
            <person name="Wilkins M.J."/>
            <person name="Karaoz U."/>
            <person name="Brodie E.L."/>
            <person name="Williams K.H."/>
            <person name="Hubbard S.S."/>
            <person name="Banfield J.F."/>
        </authorList>
    </citation>
    <scope>NUCLEOTIDE SEQUENCE [LARGE SCALE GENOMIC DNA]</scope>
</reference>
<dbReference type="Pfam" id="PF04085">
    <property type="entry name" value="MreC"/>
    <property type="match status" value="1"/>
</dbReference>
<dbReference type="InterPro" id="IPR007221">
    <property type="entry name" value="MreC"/>
</dbReference>
<evidence type="ECO:0000256" key="4">
    <source>
        <dbReference type="ARBA" id="ARBA00032089"/>
    </source>
</evidence>
<keyword evidence="5" id="KW-0472">Membrane</keyword>
<dbReference type="PANTHER" id="PTHR34138:SF1">
    <property type="entry name" value="CELL SHAPE-DETERMINING PROTEIN MREC"/>
    <property type="match status" value="1"/>
</dbReference>
<dbReference type="GO" id="GO:0005886">
    <property type="term" value="C:plasma membrane"/>
    <property type="evidence" value="ECO:0007669"/>
    <property type="project" value="TreeGrafter"/>
</dbReference>
<dbReference type="Proteomes" id="UP000178089">
    <property type="component" value="Unassembled WGS sequence"/>
</dbReference>
<sequence>MIYLQTHKHPRRFLRQILGLTIVLIVAAVSAIQFFTPHFLPSLFTAVARPFWRVEFSMKSGALHSIESLLNEKELLIRQLSEIRVRLDTIEATELENVELKALLGRERVFSTGTSTIETTTKLGTFEKNGNLGILAAVLKRPPLLAYDEIIIDIGRDYDISTSSLVYAPGDVLIGRVFDVLTTTAKVKFFSSPGELYPISIGPKHSAATAIGRGGGQYEAQVSRDIDVEEGDFVLNSGLNDKPFGFVSAVLLDPTQPFKTVLFASPVNIYQLRWVLIKK</sequence>
<evidence type="ECO:0000256" key="2">
    <source>
        <dbReference type="ARBA" id="ARBA00013855"/>
    </source>
</evidence>
<dbReference type="InterPro" id="IPR042177">
    <property type="entry name" value="Cell/Rod_1"/>
</dbReference>
<name>A0A1G2MZ21_9BACT</name>
<comment type="similarity">
    <text evidence="1">Belongs to the MreC family.</text>
</comment>
<comment type="caution">
    <text evidence="7">The sequence shown here is derived from an EMBL/GenBank/DDBJ whole genome shotgun (WGS) entry which is preliminary data.</text>
</comment>
<dbReference type="InterPro" id="IPR055342">
    <property type="entry name" value="MreC_beta-barrel_core"/>
</dbReference>
<dbReference type="InterPro" id="IPR042175">
    <property type="entry name" value="Cell/Rod_MreC_2"/>
</dbReference>
<protein>
    <recommendedName>
        <fullName evidence="2">Cell shape-determining protein MreC</fullName>
    </recommendedName>
    <alternativeName>
        <fullName evidence="4">Cell shape protein MreC</fullName>
    </alternativeName>
</protein>
<feature type="domain" description="Rod shape-determining protein MreC beta-barrel core" evidence="6">
    <location>
        <begin position="138"/>
        <end position="277"/>
    </location>
</feature>
<proteinExistence type="inferred from homology"/>
<dbReference type="EMBL" id="MHRT01000005">
    <property type="protein sequence ID" value="OHA29195.1"/>
    <property type="molecule type" value="Genomic_DNA"/>
</dbReference>